<dbReference type="InterPro" id="IPR047187">
    <property type="entry name" value="SF1_C_Upf1"/>
</dbReference>
<evidence type="ECO:0000313" key="9">
    <source>
        <dbReference type="EMBL" id="MCT8992192.1"/>
    </source>
</evidence>
<dbReference type="InterPro" id="IPR027417">
    <property type="entry name" value="P-loop_NTPase"/>
</dbReference>
<dbReference type="CDD" id="cd18808">
    <property type="entry name" value="SF1_C_Upf1"/>
    <property type="match status" value="1"/>
</dbReference>
<keyword evidence="3" id="KW-0378">Hydrolase</keyword>
<evidence type="ECO:0000256" key="2">
    <source>
        <dbReference type="ARBA" id="ARBA00022741"/>
    </source>
</evidence>
<comment type="caution">
    <text evidence="9">The sequence shown here is derived from an EMBL/GenBank/DDBJ whole genome shotgun (WGS) entry which is preliminary data.</text>
</comment>
<proteinExistence type="inferred from homology"/>
<dbReference type="Gene3D" id="3.40.50.300">
    <property type="entry name" value="P-loop containing nucleotide triphosphate hydrolases"/>
    <property type="match status" value="2"/>
</dbReference>
<dbReference type="InterPro" id="IPR050534">
    <property type="entry name" value="Coronavir_polyprotein_1ab"/>
</dbReference>
<feature type="domain" description="DNA2/NAM7 helicase helicase" evidence="7">
    <location>
        <begin position="172"/>
        <end position="384"/>
    </location>
</feature>
<name>A0A9X2XCN4_9HYPH</name>
<dbReference type="GO" id="GO:0016787">
    <property type="term" value="F:hydrolase activity"/>
    <property type="evidence" value="ECO:0007669"/>
    <property type="project" value="UniProtKB-KW"/>
</dbReference>
<dbReference type="GO" id="GO:0005524">
    <property type="term" value="F:ATP binding"/>
    <property type="evidence" value="ECO:0007669"/>
    <property type="project" value="UniProtKB-KW"/>
</dbReference>
<evidence type="ECO:0000256" key="4">
    <source>
        <dbReference type="ARBA" id="ARBA00022806"/>
    </source>
</evidence>
<reference evidence="9" key="1">
    <citation type="submission" date="2022-08" db="EMBL/GenBank/DDBJ databases">
        <title>Chelativorans sichuanense sp. nov., a paraffin oil-degrading bacterium isolated from a mixture of oil-based drill cuttings and paddy soil.</title>
        <authorList>
            <person name="Yu J."/>
            <person name="Liu H."/>
            <person name="Chen Q."/>
        </authorList>
    </citation>
    <scope>NUCLEOTIDE SEQUENCE</scope>
    <source>
        <strain evidence="9">SCAU 2101</strain>
    </source>
</reference>
<comment type="similarity">
    <text evidence="1">Belongs to the DNA2/NAM7 helicase family.</text>
</comment>
<dbReference type="PANTHER" id="PTHR43788">
    <property type="entry name" value="DNA2/NAM7 HELICASE FAMILY MEMBER"/>
    <property type="match status" value="1"/>
</dbReference>
<evidence type="ECO:0000259" key="8">
    <source>
        <dbReference type="Pfam" id="PF13087"/>
    </source>
</evidence>
<keyword evidence="10" id="KW-1185">Reference proteome</keyword>
<dbReference type="RefSeq" id="WP_261517145.1">
    <property type="nucleotide sequence ID" value="NZ_JAODNV010000029.1"/>
</dbReference>
<dbReference type="InterPro" id="IPR041679">
    <property type="entry name" value="DNA2/NAM7-like_C"/>
</dbReference>
<evidence type="ECO:0000313" key="10">
    <source>
        <dbReference type="Proteomes" id="UP001149009"/>
    </source>
</evidence>
<dbReference type="Pfam" id="PF13086">
    <property type="entry name" value="AAA_11"/>
    <property type="match status" value="1"/>
</dbReference>
<dbReference type="PANTHER" id="PTHR43788:SF16">
    <property type="entry name" value="HELICASE WITH ZINC FINGER 2"/>
    <property type="match status" value="1"/>
</dbReference>
<dbReference type="Pfam" id="PF13087">
    <property type="entry name" value="AAA_12"/>
    <property type="match status" value="1"/>
</dbReference>
<evidence type="ECO:0000256" key="6">
    <source>
        <dbReference type="SAM" id="MobiDB-lite"/>
    </source>
</evidence>
<protein>
    <submittedName>
        <fullName evidence="9">AAA domain-containing protein</fullName>
    </submittedName>
</protein>
<dbReference type="AlphaFoldDB" id="A0A9X2XCN4"/>
<keyword evidence="2" id="KW-0547">Nucleotide-binding</keyword>
<dbReference type="SUPFAM" id="SSF52540">
    <property type="entry name" value="P-loop containing nucleoside triphosphate hydrolases"/>
    <property type="match status" value="1"/>
</dbReference>
<organism evidence="9 10">
    <name type="scientific">Chelativorans petroleitrophicus</name>
    <dbReference type="NCBI Taxonomy" id="2975484"/>
    <lineage>
        <taxon>Bacteria</taxon>
        <taxon>Pseudomonadati</taxon>
        <taxon>Pseudomonadota</taxon>
        <taxon>Alphaproteobacteria</taxon>
        <taxon>Hyphomicrobiales</taxon>
        <taxon>Phyllobacteriaceae</taxon>
        <taxon>Chelativorans</taxon>
    </lineage>
</organism>
<dbReference type="Proteomes" id="UP001149009">
    <property type="component" value="Unassembled WGS sequence"/>
</dbReference>
<evidence type="ECO:0000256" key="5">
    <source>
        <dbReference type="ARBA" id="ARBA00022840"/>
    </source>
</evidence>
<sequence length="615" mass="70140">MRTPEARLAVKKPQASQQKNSKAISKDDILAALRAERQLVARGVTYVVKAVERDADVLRIELASARRHRSGAIDESLEEARCKWTTDHEPYEARGFVSFVNPEEGSVVVERRWGDPPVAGQEIKFFLQDFLEPLIDVWETSSGLRTAREVLKRTAEKPLDEPLQLPEEFSPLREKQAEAIDAALYPLALVDGPPGTGKTFTLGAMVANFLARFPERKVLIVGPTNIAVDAAITSVDDWLKRLGKEDVAKSLKRLGSRFDVKNYTYRQYLLEPGIYEQAIRVQMAELEEPDRKNAFKYAMWKRKVRELRQELGRELKYAIFRYRVIAMTTATALGFHKYLKQRDWDLVVTDEASQIPFPAALVLGGLAPRCVFAGDPRQLAPVVQEKSAQRVLEKTAFDVLRKRARSVFLDEQSRMCQDIGEAVSELFYEKKLRLCAKARNDTEWRKSREPYFIQGRSVPHVVLKRLEAEYTWSKTYNGPIRFNSAVFITELIDELRGAYANEDDIVVLTPYRAQRALISEMLRKRNVRIKVSTVHRAQGSERKIVIFDPVSAHESFLNSPGGFRLLNVAFSRAQAHLIVPISQTDLFNPKIRELDQIVSRQLAGKTRFDFPPLLQ</sequence>
<feature type="region of interest" description="Disordered" evidence="6">
    <location>
        <begin position="1"/>
        <end position="22"/>
    </location>
</feature>
<feature type="domain" description="DNA2/NAM7 helicase-like C-terminal" evidence="8">
    <location>
        <begin position="393"/>
        <end position="579"/>
    </location>
</feature>
<accession>A0A9X2XCN4</accession>
<gene>
    <name evidence="9" type="ORF">NYR54_18185</name>
</gene>
<dbReference type="GO" id="GO:0043139">
    <property type="term" value="F:5'-3' DNA helicase activity"/>
    <property type="evidence" value="ECO:0007669"/>
    <property type="project" value="TreeGrafter"/>
</dbReference>
<dbReference type="EMBL" id="JAODNV010000029">
    <property type="protein sequence ID" value="MCT8992192.1"/>
    <property type="molecule type" value="Genomic_DNA"/>
</dbReference>
<evidence type="ECO:0000256" key="1">
    <source>
        <dbReference type="ARBA" id="ARBA00007913"/>
    </source>
</evidence>
<keyword evidence="4" id="KW-0347">Helicase</keyword>
<evidence type="ECO:0000259" key="7">
    <source>
        <dbReference type="Pfam" id="PF13086"/>
    </source>
</evidence>
<evidence type="ECO:0000256" key="3">
    <source>
        <dbReference type="ARBA" id="ARBA00022801"/>
    </source>
</evidence>
<keyword evidence="5" id="KW-0067">ATP-binding</keyword>
<dbReference type="InterPro" id="IPR041677">
    <property type="entry name" value="DNA2/NAM7_AAA_11"/>
</dbReference>